<accession>A0A2R4XKK6</accession>
<evidence type="ECO:0000313" key="4">
    <source>
        <dbReference type="EMBL" id="AWB34310.1"/>
    </source>
</evidence>
<keyword evidence="2" id="KW-0413">Isomerase</keyword>
<proteinExistence type="inferred from homology"/>
<dbReference type="Proteomes" id="UP000244571">
    <property type="component" value="Chromosome"/>
</dbReference>
<name>A0A2R4XKK6_9BURK</name>
<feature type="domain" description="4-oxalocrotonate tautomerase-like" evidence="3">
    <location>
        <begin position="68"/>
        <end position="116"/>
    </location>
</feature>
<evidence type="ECO:0000256" key="1">
    <source>
        <dbReference type="ARBA" id="ARBA00006723"/>
    </source>
</evidence>
<dbReference type="KEGG" id="boz:DBV39_12015"/>
<reference evidence="4 5" key="1">
    <citation type="submission" date="2018-04" db="EMBL/GenBank/DDBJ databases">
        <title>Bordetella sp. HZ20 isolated from seawater.</title>
        <authorList>
            <person name="Sun C."/>
        </authorList>
    </citation>
    <scope>NUCLEOTIDE SEQUENCE [LARGE SCALE GENOMIC DNA]</scope>
    <source>
        <strain evidence="4 5">HZ20</strain>
    </source>
</reference>
<keyword evidence="5" id="KW-1185">Reference proteome</keyword>
<gene>
    <name evidence="4" type="ORF">DBV39_12015</name>
</gene>
<feature type="domain" description="4-oxalocrotonate tautomerase-like" evidence="3">
    <location>
        <begin position="2"/>
        <end position="56"/>
    </location>
</feature>
<dbReference type="AlphaFoldDB" id="A0A2R4XKK6"/>
<dbReference type="OrthoDB" id="8527422at2"/>
<dbReference type="InterPro" id="IPR014347">
    <property type="entry name" value="Tautomerase/MIF_sf"/>
</dbReference>
<sequence length="124" mass="12849">MPILNIKIPTGHSTEQKKNLLKGLTDAVVASLAAPLPSIRVTIEEVAPDHTIVAGEIGKPMTLITAVLIVGRTPELKAALIKALAESVQATIGISIDDTRVVIQDIERTDLGVAGGISAKAAGR</sequence>
<dbReference type="PANTHER" id="PTHR35530">
    <property type="entry name" value="TAUTOMERASE-RELATED"/>
    <property type="match status" value="1"/>
</dbReference>
<evidence type="ECO:0000256" key="2">
    <source>
        <dbReference type="ARBA" id="ARBA00023235"/>
    </source>
</evidence>
<dbReference type="SUPFAM" id="SSF55331">
    <property type="entry name" value="Tautomerase/MIF"/>
    <property type="match status" value="1"/>
</dbReference>
<dbReference type="GO" id="GO:0016853">
    <property type="term" value="F:isomerase activity"/>
    <property type="evidence" value="ECO:0007669"/>
    <property type="project" value="UniProtKB-KW"/>
</dbReference>
<dbReference type="RefSeq" id="WP_108621726.1">
    <property type="nucleotide sequence ID" value="NZ_CP028901.1"/>
</dbReference>
<dbReference type="PANTHER" id="PTHR35530:SF1">
    <property type="entry name" value="2-HYDROXYMUCONATE TAUTOMERASE"/>
    <property type="match status" value="1"/>
</dbReference>
<evidence type="ECO:0000259" key="3">
    <source>
        <dbReference type="Pfam" id="PF01361"/>
    </source>
</evidence>
<evidence type="ECO:0000313" key="5">
    <source>
        <dbReference type="Proteomes" id="UP000244571"/>
    </source>
</evidence>
<dbReference type="EMBL" id="CP028901">
    <property type="protein sequence ID" value="AWB34310.1"/>
    <property type="molecule type" value="Genomic_DNA"/>
</dbReference>
<organism evidence="4 5">
    <name type="scientific">Orrella marina</name>
    <dbReference type="NCBI Taxonomy" id="2163011"/>
    <lineage>
        <taxon>Bacteria</taxon>
        <taxon>Pseudomonadati</taxon>
        <taxon>Pseudomonadota</taxon>
        <taxon>Betaproteobacteria</taxon>
        <taxon>Burkholderiales</taxon>
        <taxon>Alcaligenaceae</taxon>
        <taxon>Orrella</taxon>
    </lineage>
</organism>
<dbReference type="Gene3D" id="3.30.429.10">
    <property type="entry name" value="Macrophage Migration Inhibitory Factor"/>
    <property type="match status" value="2"/>
</dbReference>
<comment type="similarity">
    <text evidence="1">Belongs to the 4-oxalocrotonate tautomerase family.</text>
</comment>
<dbReference type="InterPro" id="IPR004370">
    <property type="entry name" value="4-OT-like_dom"/>
</dbReference>
<dbReference type="Pfam" id="PF01361">
    <property type="entry name" value="Tautomerase"/>
    <property type="match status" value="2"/>
</dbReference>
<protein>
    <submittedName>
        <fullName evidence="4">4-oxalocrotonate tautomerase</fullName>
    </submittedName>
</protein>